<feature type="region of interest" description="Disordered" evidence="2">
    <location>
        <begin position="1"/>
        <end position="29"/>
    </location>
</feature>
<protein>
    <submittedName>
        <fullName evidence="5">Coiled-coil domain-containing protein 40</fullName>
    </submittedName>
</protein>
<dbReference type="STRING" id="6205.A0A0R3X8F1"/>
<proteinExistence type="predicted"/>
<keyword evidence="4" id="KW-1185">Reference proteome</keyword>
<evidence type="ECO:0000256" key="1">
    <source>
        <dbReference type="SAM" id="Coils"/>
    </source>
</evidence>
<organism evidence="5">
    <name type="scientific">Hydatigena taeniaeformis</name>
    <name type="common">Feline tapeworm</name>
    <name type="synonym">Taenia taeniaeformis</name>
    <dbReference type="NCBI Taxonomy" id="6205"/>
    <lineage>
        <taxon>Eukaryota</taxon>
        <taxon>Metazoa</taxon>
        <taxon>Spiralia</taxon>
        <taxon>Lophotrochozoa</taxon>
        <taxon>Platyhelminthes</taxon>
        <taxon>Cestoda</taxon>
        <taxon>Eucestoda</taxon>
        <taxon>Cyclophyllidea</taxon>
        <taxon>Taeniidae</taxon>
        <taxon>Hydatigera</taxon>
    </lineage>
</organism>
<dbReference type="PANTHER" id="PTHR16275">
    <property type="entry name" value="COILED-COIL DOMAIN-CONTAINING PROTEIN 40"/>
    <property type="match status" value="1"/>
</dbReference>
<accession>A0A0R3X8F1</accession>
<feature type="coiled-coil region" evidence="1">
    <location>
        <begin position="102"/>
        <end position="157"/>
    </location>
</feature>
<reference evidence="3 4" key="2">
    <citation type="submission" date="2018-11" db="EMBL/GenBank/DDBJ databases">
        <authorList>
            <consortium name="Pathogen Informatics"/>
        </authorList>
    </citation>
    <scope>NUCLEOTIDE SEQUENCE [LARGE SCALE GENOMIC DNA]</scope>
</reference>
<sequence>MSFPERDGSGELDRPEREQDIPFNEDSISQLDSIIDRDNDVRSPSTFVEAVNTSNVIPDDVVDQDPNVVAPEVEQCAEDNDGELIVLHPDHPLMKRFQVALKKMLKEHISKAAIELREKTEELKRIKNSHLELGSELYNAQQELSKFQSQLQKKHKENIERQARRVKMDEQLAVLHKQFKRTQMDYNLEYKKMIAMREEVDNLALRLFYLNNAKLEVKSDINIMQRAAEKASTELSKAEEEKLHQDMVAHRMQQTVDQLTEDCELLKEQLVAAEEELRAGENMLKDMESQVFGIKIDRKRLMAHWTTSLISLQRRNEAYGELMKDFEKKQDEMTKVTSETEGIKRDITAEQEKHEQLTLQLHRTQGDIESAKKELERLQANHEEMRKEYAQTQRILSETERSLENANSVS</sequence>
<dbReference type="GO" id="GO:0005737">
    <property type="term" value="C:cytoplasm"/>
    <property type="evidence" value="ECO:0007669"/>
    <property type="project" value="TreeGrafter"/>
</dbReference>
<evidence type="ECO:0000313" key="4">
    <source>
        <dbReference type="Proteomes" id="UP000274429"/>
    </source>
</evidence>
<feature type="compositionally biased region" description="Basic and acidic residues" evidence="2">
    <location>
        <begin position="1"/>
        <end position="20"/>
    </location>
</feature>
<dbReference type="OrthoDB" id="188741at2759"/>
<dbReference type="EMBL" id="UYWX01021067">
    <property type="protein sequence ID" value="VDM34743.1"/>
    <property type="molecule type" value="Genomic_DNA"/>
</dbReference>
<dbReference type="PANTHER" id="PTHR16275:SF8">
    <property type="entry name" value="COILED-COIL DOMAIN-CONTAINING PROTEIN 40"/>
    <property type="match status" value="1"/>
</dbReference>
<evidence type="ECO:0000313" key="3">
    <source>
        <dbReference type="EMBL" id="VDM34743.1"/>
    </source>
</evidence>
<feature type="coiled-coil region" evidence="1">
    <location>
        <begin position="221"/>
        <end position="329"/>
    </location>
</feature>
<dbReference type="InterPro" id="IPR037386">
    <property type="entry name" value="CCDC40"/>
</dbReference>
<keyword evidence="1" id="KW-0175">Coiled coil</keyword>
<evidence type="ECO:0000313" key="5">
    <source>
        <dbReference type="WBParaSite" id="TTAC_0000982601-mRNA-1"/>
    </source>
</evidence>
<name>A0A0R3X8F1_HYDTA</name>
<feature type="coiled-coil region" evidence="1">
    <location>
        <begin position="354"/>
        <end position="402"/>
    </location>
</feature>
<dbReference type="AlphaFoldDB" id="A0A0R3X8F1"/>
<gene>
    <name evidence="3" type="ORF">TTAC_LOCUS9811</name>
</gene>
<dbReference type="GO" id="GO:0035082">
    <property type="term" value="P:axoneme assembly"/>
    <property type="evidence" value="ECO:0007669"/>
    <property type="project" value="InterPro"/>
</dbReference>
<dbReference type="WBParaSite" id="TTAC_0000982601-mRNA-1">
    <property type="protein sequence ID" value="TTAC_0000982601-mRNA-1"/>
    <property type="gene ID" value="TTAC_0000982601"/>
</dbReference>
<reference evidence="5" key="1">
    <citation type="submission" date="2017-02" db="UniProtKB">
        <authorList>
            <consortium name="WormBaseParasite"/>
        </authorList>
    </citation>
    <scope>IDENTIFICATION</scope>
</reference>
<dbReference type="Proteomes" id="UP000274429">
    <property type="component" value="Unassembled WGS sequence"/>
</dbReference>
<evidence type="ECO:0000256" key="2">
    <source>
        <dbReference type="SAM" id="MobiDB-lite"/>
    </source>
</evidence>